<feature type="transmembrane region" description="Helical" evidence="8">
    <location>
        <begin position="854"/>
        <end position="878"/>
    </location>
</feature>
<feature type="transmembrane region" description="Helical" evidence="8">
    <location>
        <begin position="968"/>
        <end position="985"/>
    </location>
</feature>
<dbReference type="PRINTS" id="PR01434">
    <property type="entry name" value="NADHDHGNASE5"/>
</dbReference>
<feature type="transmembrane region" description="Helical" evidence="8">
    <location>
        <begin position="1049"/>
        <end position="1073"/>
    </location>
</feature>
<evidence type="ECO:0000259" key="9">
    <source>
        <dbReference type="Pfam" id="PF00361"/>
    </source>
</evidence>
<dbReference type="GO" id="GO:0005886">
    <property type="term" value="C:plasma membrane"/>
    <property type="evidence" value="ECO:0007669"/>
    <property type="project" value="UniProtKB-SubCell"/>
</dbReference>
<evidence type="ECO:0000313" key="11">
    <source>
        <dbReference type="EMBL" id="TMP28266.1"/>
    </source>
</evidence>
<protein>
    <submittedName>
        <fullName evidence="11">Sodium:proton antiporter</fullName>
    </submittedName>
</protein>
<feature type="transmembrane region" description="Helical" evidence="8">
    <location>
        <begin position="536"/>
        <end position="555"/>
    </location>
</feature>
<feature type="domain" description="NADH:quinone oxidoreductase/Mrp antiporter transmembrane" evidence="9">
    <location>
        <begin position="129"/>
        <end position="424"/>
    </location>
</feature>
<dbReference type="InterPro" id="IPR001516">
    <property type="entry name" value="Proton_antipo_N"/>
</dbReference>
<feature type="transmembrane region" description="Helical" evidence="8">
    <location>
        <begin position="410"/>
        <end position="437"/>
    </location>
</feature>
<dbReference type="Proteomes" id="UP000310249">
    <property type="component" value="Unassembled WGS sequence"/>
</dbReference>
<feature type="transmembrane region" description="Helical" evidence="8">
    <location>
        <begin position="580"/>
        <end position="599"/>
    </location>
</feature>
<reference evidence="11 12" key="1">
    <citation type="submission" date="2018-01" db="EMBL/GenBank/DDBJ databases">
        <authorList>
            <person name="Paulsen S."/>
            <person name="Gram L.K."/>
        </authorList>
    </citation>
    <scope>NUCLEOTIDE SEQUENCE [LARGE SCALE GENOMIC DNA]</scope>
    <source>
        <strain evidence="11 12">S2676</strain>
    </source>
</reference>
<keyword evidence="5 8" id="KW-1133">Transmembrane helix</keyword>
<feature type="transmembrane region" description="Helical" evidence="8">
    <location>
        <begin position="245"/>
        <end position="264"/>
    </location>
</feature>
<comment type="similarity">
    <text evidence="2">Belongs to the CPA3 antiporters (TC 2.A.63) subunit D family.</text>
</comment>
<organism evidence="11 12">
    <name type="scientific">Pseudoalteromonas rubra</name>
    <dbReference type="NCBI Taxonomy" id="43658"/>
    <lineage>
        <taxon>Bacteria</taxon>
        <taxon>Pseudomonadati</taxon>
        <taxon>Pseudomonadota</taxon>
        <taxon>Gammaproteobacteria</taxon>
        <taxon>Alteromonadales</taxon>
        <taxon>Pseudoalteromonadaceae</taxon>
        <taxon>Pseudoalteromonas</taxon>
    </lineage>
</organism>
<feature type="transmembrane region" description="Helical" evidence="8">
    <location>
        <begin position="890"/>
        <end position="908"/>
    </location>
</feature>
<evidence type="ECO:0000313" key="12">
    <source>
        <dbReference type="Proteomes" id="UP000310249"/>
    </source>
</evidence>
<dbReference type="OrthoDB" id="9768329at2"/>
<feature type="transmembrane region" description="Helical" evidence="8">
    <location>
        <begin position="112"/>
        <end position="139"/>
    </location>
</feature>
<evidence type="ECO:0000259" key="10">
    <source>
        <dbReference type="Pfam" id="PF00662"/>
    </source>
</evidence>
<dbReference type="RefSeq" id="WP_138550615.1">
    <property type="nucleotide sequence ID" value="NZ_PNCH01000013.1"/>
</dbReference>
<dbReference type="InterPro" id="IPR050586">
    <property type="entry name" value="CPA3_Na-H_Antiporter_D"/>
</dbReference>
<dbReference type="PANTHER" id="PTHR42703">
    <property type="entry name" value="NADH DEHYDROGENASE"/>
    <property type="match status" value="1"/>
</dbReference>
<dbReference type="Pfam" id="PF00361">
    <property type="entry name" value="Proton_antipo_M"/>
    <property type="match status" value="2"/>
</dbReference>
<reference evidence="12" key="2">
    <citation type="submission" date="2019-06" db="EMBL/GenBank/DDBJ databases">
        <title>Co-occurence of chitin degradation, pigmentation and bioactivity in marine Pseudoalteromonas.</title>
        <authorList>
            <person name="Sonnenschein E.C."/>
            <person name="Bech P.K."/>
        </authorList>
    </citation>
    <scope>NUCLEOTIDE SEQUENCE [LARGE SCALE GENOMIC DNA]</scope>
    <source>
        <strain evidence="12">S2676</strain>
    </source>
</reference>
<feature type="domain" description="NADH-Ubiquinone oxidoreductase (complex I) chain 5 N-terminal" evidence="10">
    <location>
        <begin position="71"/>
        <end position="113"/>
    </location>
</feature>
<feature type="transmembrane region" description="Helical" evidence="8">
    <location>
        <begin position="631"/>
        <end position="649"/>
    </location>
</feature>
<dbReference type="Pfam" id="PF00662">
    <property type="entry name" value="Proton_antipo_N"/>
    <property type="match status" value="1"/>
</dbReference>
<evidence type="ECO:0000256" key="1">
    <source>
        <dbReference type="ARBA" id="ARBA00004651"/>
    </source>
</evidence>
<feature type="transmembrane region" description="Helical" evidence="8">
    <location>
        <begin position="661"/>
        <end position="684"/>
    </location>
</feature>
<comment type="caution">
    <text evidence="11">The sequence shown here is derived from an EMBL/GenBank/DDBJ whole genome shotgun (WGS) entry which is preliminary data.</text>
</comment>
<feature type="transmembrane region" description="Helical" evidence="8">
    <location>
        <begin position="165"/>
        <end position="186"/>
    </location>
</feature>
<feature type="transmembrane region" description="Helical" evidence="8">
    <location>
        <begin position="757"/>
        <end position="782"/>
    </location>
</feature>
<feature type="transmembrane region" description="Helical" evidence="8">
    <location>
        <begin position="276"/>
        <end position="295"/>
    </location>
</feature>
<evidence type="ECO:0000256" key="3">
    <source>
        <dbReference type="ARBA" id="ARBA00022475"/>
    </source>
</evidence>
<feature type="transmembrane region" description="Helical" evidence="8">
    <location>
        <begin position="79"/>
        <end position="100"/>
    </location>
</feature>
<feature type="transmembrane region" description="Helical" evidence="8">
    <location>
        <begin position="315"/>
        <end position="338"/>
    </location>
</feature>
<evidence type="ECO:0000256" key="6">
    <source>
        <dbReference type="ARBA" id="ARBA00023136"/>
    </source>
</evidence>
<dbReference type="EMBL" id="PNCI01000027">
    <property type="protein sequence ID" value="TMP28266.1"/>
    <property type="molecule type" value="Genomic_DNA"/>
</dbReference>
<proteinExistence type="inferred from homology"/>
<name>A0A5S3WM17_9GAMM</name>
<feature type="transmembrane region" description="Helical" evidence="8">
    <location>
        <begin position="458"/>
        <end position="478"/>
    </location>
</feature>
<evidence type="ECO:0000256" key="5">
    <source>
        <dbReference type="ARBA" id="ARBA00022989"/>
    </source>
</evidence>
<sequence>MMWQSTLPLLILLSALVSGVAIFFVSDNKPILRKTLNFLGAGSCVGLILVMISGVYQGQVFETRLPLLPNMDLVLHADALSLLFVALSGFLWLLTTIYAIGYLEQSPNRSRFFGFFSLCVFATIGVALAGNLITFLIFYELLTLTTYPLVVHKGNKASLAAGRKYLIYTMLGGASLLAGVVWLKALAGSLDFTATGILASMPHLDPLHLKVIFALIIIGLGVKAALIPLHGWLPSAMAAPAPVSALLHAVAVVKAGAFGIVRVVYDVFGVEFAQELGLTIILAVMASVTIVYGSTRAVFQDDLKRRLAYSTVSQVSYIALGTAIAGPIATIGGIAHLVHQGLMKITMFFCAGSIAETLGVTKVSQMNGAGKRMPLTMLAFSLAVLGMIGIPPAAGFISKWYLGTGALEAGFYWVLGVLIISSLLNAIYFLPILYAAWFKPQQGAWPKEKPRGRLETHWMLMLPPVVTALLALNAGLFADAQFSPLNWVKLIAAREYGSEFVSILAASSQQIPAIWLALGAPLLCALLLVRKQMQEVAHWFLPLSAGIALLAYAISGQGTNTTPWLFFGSVLTLNDTTSTFFLLAACLWLLAAVFAVNFVKADERKVRFCLFFLLAMCGNFGLVLAQDISGFISFFTLMSLASYGLVVHFDTDEAHQAGKSYMQWAVLGELLLFTGLAGLAFGSIDPSSAGNLEQTYPAWAIGFLLAGFGVKAGLFGLHVWLPMAHPVAPVAASALLSGVMVKAGLLGWLKFIPFGEVAFATFGSVLVVLGLFAAFFGVLVGVTQDNPKALLAYSTMSQMGILIAAVGVGLKYPELWSLLLPAIVLYTVHHGLAKAALFLFAGMNSTLTWHKYRWVCWLAAALPAAALAGLPLTSGAVAKVALKDVVERDLLMGTVLPLTAIGTTWLMMRFLQLIAQKRPKTATGQPDVLQIGAYGALLVLVTVLSYLIPQANDVWATQLTVTSFWSSAWPVLLGLGIYFITRAFVDNMGALPAGDINVAYSEAGSLVRLGADTLSQGLKLLKDEIENTSWQLPQRVVYRQARVVGLAMAAVRSLMTPGVLFALLLCMLLWAMIAAR</sequence>
<keyword evidence="6 8" id="KW-0472">Membrane</keyword>
<accession>A0A5S3WM17</accession>
<feature type="domain" description="NADH:quinone oxidoreductase/Mrp antiporter transmembrane" evidence="9">
    <location>
        <begin position="625"/>
        <end position="881"/>
    </location>
</feature>
<feature type="transmembrane region" description="Helical" evidence="8">
    <location>
        <begin position="789"/>
        <end position="810"/>
    </location>
</feature>
<feature type="transmembrane region" description="Helical" evidence="8">
    <location>
        <begin position="928"/>
        <end position="948"/>
    </location>
</feature>
<evidence type="ECO:0000256" key="2">
    <source>
        <dbReference type="ARBA" id="ARBA00005346"/>
    </source>
</evidence>
<feature type="transmembrane region" description="Helical" evidence="8">
    <location>
        <begin position="6"/>
        <end position="26"/>
    </location>
</feature>
<feature type="transmembrane region" description="Helical" evidence="8">
    <location>
        <begin position="207"/>
        <end position="233"/>
    </location>
</feature>
<feature type="transmembrane region" description="Helical" evidence="8">
    <location>
        <begin position="816"/>
        <end position="842"/>
    </location>
</feature>
<evidence type="ECO:0000256" key="8">
    <source>
        <dbReference type="SAM" id="Phobius"/>
    </source>
</evidence>
<feature type="transmembrane region" description="Helical" evidence="8">
    <location>
        <begin position="606"/>
        <end position="625"/>
    </location>
</feature>
<dbReference type="AlphaFoldDB" id="A0A5S3WM17"/>
<comment type="subcellular location">
    <subcellularLocation>
        <location evidence="1">Cell membrane</location>
        <topology evidence="1">Multi-pass membrane protein</topology>
    </subcellularLocation>
    <subcellularLocation>
        <location evidence="7">Membrane</location>
        <topology evidence="7">Multi-pass membrane protein</topology>
    </subcellularLocation>
</comment>
<keyword evidence="3" id="KW-1003">Cell membrane</keyword>
<evidence type="ECO:0000256" key="4">
    <source>
        <dbReference type="ARBA" id="ARBA00022692"/>
    </source>
</evidence>
<evidence type="ECO:0000256" key="7">
    <source>
        <dbReference type="RuleBase" id="RU000320"/>
    </source>
</evidence>
<gene>
    <name evidence="11" type="ORF">CWB99_12725</name>
</gene>
<feature type="transmembrane region" description="Helical" evidence="8">
    <location>
        <begin position="696"/>
        <end position="720"/>
    </location>
</feature>
<dbReference type="PANTHER" id="PTHR42703:SF1">
    <property type="entry name" value="NA(+)_H(+) ANTIPORTER SUBUNIT D1"/>
    <property type="match status" value="1"/>
</dbReference>
<feature type="transmembrane region" description="Helical" evidence="8">
    <location>
        <begin position="375"/>
        <end position="398"/>
    </location>
</feature>
<dbReference type="InterPro" id="IPR001750">
    <property type="entry name" value="ND/Mrp_TM"/>
</dbReference>
<feature type="transmembrane region" description="Helical" evidence="8">
    <location>
        <begin position="727"/>
        <end position="751"/>
    </location>
</feature>
<feature type="transmembrane region" description="Helical" evidence="8">
    <location>
        <begin position="38"/>
        <end position="59"/>
    </location>
</feature>
<feature type="transmembrane region" description="Helical" evidence="8">
    <location>
        <begin position="511"/>
        <end position="529"/>
    </location>
</feature>
<keyword evidence="4 7" id="KW-0812">Transmembrane</keyword>